<keyword evidence="12" id="KW-1185">Reference proteome</keyword>
<dbReference type="PROSITE" id="PS50287">
    <property type="entry name" value="SRCR_2"/>
    <property type="match status" value="8"/>
</dbReference>
<evidence type="ECO:0000256" key="9">
    <source>
        <dbReference type="SAM" id="Phobius"/>
    </source>
</evidence>
<dbReference type="GO" id="GO:0005576">
    <property type="term" value="C:extracellular region"/>
    <property type="evidence" value="ECO:0007669"/>
    <property type="project" value="UniProtKB-SubCell"/>
</dbReference>
<feature type="compositionally biased region" description="Acidic residues" evidence="8">
    <location>
        <begin position="1210"/>
        <end position="1226"/>
    </location>
</feature>
<evidence type="ECO:0000313" key="12">
    <source>
        <dbReference type="Proteomes" id="UP000606274"/>
    </source>
</evidence>
<dbReference type="InterPro" id="IPR036772">
    <property type="entry name" value="SRCR-like_dom_sf"/>
</dbReference>
<evidence type="ECO:0000259" key="10">
    <source>
        <dbReference type="PROSITE" id="PS50287"/>
    </source>
</evidence>
<keyword evidence="5 7" id="KW-1015">Disulfide bond</keyword>
<evidence type="ECO:0000256" key="4">
    <source>
        <dbReference type="ARBA" id="ARBA00022737"/>
    </source>
</evidence>
<feature type="region of interest" description="Disordered" evidence="8">
    <location>
        <begin position="1202"/>
        <end position="1251"/>
    </location>
</feature>
<feature type="disulfide bond" evidence="7">
    <location>
        <begin position="142"/>
        <end position="203"/>
    </location>
</feature>
<gene>
    <name evidence="11" type="ORF">HF521_007498</name>
</gene>
<dbReference type="EMBL" id="JABFDY010000018">
    <property type="protein sequence ID" value="KAF7693745.1"/>
    <property type="molecule type" value="Genomic_DNA"/>
</dbReference>
<evidence type="ECO:0000256" key="5">
    <source>
        <dbReference type="ARBA" id="ARBA00023157"/>
    </source>
</evidence>
<feature type="disulfide bond" evidence="7">
    <location>
        <begin position="958"/>
        <end position="968"/>
    </location>
</feature>
<feature type="disulfide bond" evidence="7">
    <location>
        <begin position="928"/>
        <end position="989"/>
    </location>
</feature>
<dbReference type="PANTHER" id="PTHR19331">
    <property type="entry name" value="SCAVENGER RECEPTOR DOMAIN-CONTAINING"/>
    <property type="match status" value="1"/>
</dbReference>
<comment type="caution">
    <text evidence="11">The sequence shown here is derived from an EMBL/GenBank/DDBJ whole genome shotgun (WGS) entry which is preliminary data.</text>
</comment>
<keyword evidence="2" id="KW-0964">Secreted</keyword>
<feature type="transmembrane region" description="Helical" evidence="9">
    <location>
        <begin position="333"/>
        <end position="354"/>
    </location>
</feature>
<feature type="domain" description="SRCR" evidence="10">
    <location>
        <begin position="1"/>
        <end position="103"/>
    </location>
</feature>
<evidence type="ECO:0000256" key="8">
    <source>
        <dbReference type="SAM" id="MobiDB-lite"/>
    </source>
</evidence>
<dbReference type="SUPFAM" id="SSF56487">
    <property type="entry name" value="SRCR-like"/>
    <property type="match status" value="8"/>
</dbReference>
<feature type="disulfide bond" evidence="7">
    <location>
        <begin position="74"/>
        <end position="84"/>
    </location>
</feature>
<dbReference type="SMART" id="SM00202">
    <property type="entry name" value="SR"/>
    <property type="match status" value="8"/>
</dbReference>
<keyword evidence="6" id="KW-0325">Glycoprotein</keyword>
<dbReference type="InterPro" id="IPR001190">
    <property type="entry name" value="SRCR"/>
</dbReference>
<feature type="region of interest" description="Disordered" evidence="8">
    <location>
        <begin position="569"/>
        <end position="589"/>
    </location>
</feature>
<organism evidence="11 12">
    <name type="scientific">Silurus meridionalis</name>
    <name type="common">Southern catfish</name>
    <name type="synonym">Silurus soldatovi meridionalis</name>
    <dbReference type="NCBI Taxonomy" id="175797"/>
    <lineage>
        <taxon>Eukaryota</taxon>
        <taxon>Metazoa</taxon>
        <taxon>Chordata</taxon>
        <taxon>Craniata</taxon>
        <taxon>Vertebrata</taxon>
        <taxon>Euteleostomi</taxon>
        <taxon>Actinopterygii</taxon>
        <taxon>Neopterygii</taxon>
        <taxon>Teleostei</taxon>
        <taxon>Ostariophysi</taxon>
        <taxon>Siluriformes</taxon>
        <taxon>Siluridae</taxon>
        <taxon>Silurus</taxon>
    </lineage>
</organism>
<feature type="compositionally biased region" description="Basic and acidic residues" evidence="8">
    <location>
        <begin position="1228"/>
        <end position="1251"/>
    </location>
</feature>
<feature type="transmembrane region" description="Helical" evidence="9">
    <location>
        <begin position="1148"/>
        <end position="1169"/>
    </location>
</feature>
<feature type="disulfide bond" evidence="7">
    <location>
        <begin position="826"/>
        <end position="887"/>
    </location>
</feature>
<dbReference type="FunFam" id="3.10.250.10:FF:000012">
    <property type="entry name" value="CD163 molecule like 1"/>
    <property type="match status" value="1"/>
</dbReference>
<evidence type="ECO:0000256" key="6">
    <source>
        <dbReference type="ARBA" id="ARBA00023180"/>
    </source>
</evidence>
<feature type="domain" description="SRCR" evidence="10">
    <location>
        <begin position="102"/>
        <end position="204"/>
    </location>
</feature>
<evidence type="ECO:0000256" key="7">
    <source>
        <dbReference type="PROSITE-ProRule" id="PRU00196"/>
    </source>
</evidence>
<dbReference type="PROSITE" id="PS00420">
    <property type="entry name" value="SRCR_1"/>
    <property type="match status" value="2"/>
</dbReference>
<keyword evidence="9" id="KW-1133">Transmembrane helix</keyword>
<feature type="domain" description="SRCR" evidence="10">
    <location>
        <begin position="580"/>
        <end position="676"/>
    </location>
</feature>
<evidence type="ECO:0000256" key="1">
    <source>
        <dbReference type="ARBA" id="ARBA00004613"/>
    </source>
</evidence>
<reference evidence="11" key="1">
    <citation type="submission" date="2020-08" db="EMBL/GenBank/DDBJ databases">
        <title>Chromosome-level assembly of Southern catfish (Silurus meridionalis) provides insights into visual adaptation to the nocturnal and benthic lifestyles.</title>
        <authorList>
            <person name="Zhang Y."/>
            <person name="Wang D."/>
            <person name="Peng Z."/>
        </authorList>
    </citation>
    <scope>NUCLEOTIDE SEQUENCE</scope>
    <source>
        <strain evidence="11">SWU-2019-XX</strain>
        <tissue evidence="11">Muscle</tissue>
    </source>
</reference>
<keyword evidence="9" id="KW-0812">Transmembrane</keyword>
<sequence length="1268" mass="140930">MAFHEASAVVWRSECQGEVEIYFRQDWRKVLLDSWSLSEASVLCRQLGCGSVLNYRSSPSTTEHKHMCVTAFSCSGSEAHLGNCSSAQAVNCTSEEHLYITCSEFKEIRLTGPVRGIWKCSTMEPGVMCHNQMDDETADMVCRELNCGKRERLTSSRARVKSAPNWLDQVKCRKHDSNLLKCPSSPWGQNRCDNRDEVVHITCKSDETSLRPRGTQGSKHWSLRLSGGKGSCSGRLEVYHNATWGSVCDDQWNISNAQVVCRQLGCGSVLSADRFGPGEGTVWLNRVKCRGDEIHLWDCHHSLKKHTDFSHAGVTCAARRTSPRTSPPSTPPLVLFVLGTLLFLALVLLVVLFYQNRVLRRVVSKRRRKTQPEAVYEEINHRYITRRITSSTQRGSLLSEEQYSGYEHVDDELLSVKSGIGEKAEDYDDVIDTSDFISATGRVEAPEDYDDAVTAGPIPDNVDEDEAENYDDAITADQKSVLLTEDVCENYDDAVTAETNPNIITEDEDEDDDDVIISEEQDVGETGKTGGGDLFITPTPQRREVEICSSLPRLRDGGGDLFITPTPQRRRWRSVHHSHASETGGGDLFITPRLRDGRVEVLHGGSWSTVCDGDFDQQDAEVVCRELDCGIPVKVLVSAFGRGEGQGNETHLSQCGISSWSRAACSHKHDAGVICNGSSMAFHEGRVRLSGGSKCQGEVEIYFRQDWRKVLLDSWSLSEASVLCRQLGCGSVLNYRSSPSTTEHKHMCVTAFSCSGSEAHLGNCSSAQAVNCTSEEHLYITCSGPRSIRLVGSGGDCAGRLEVFHSGSWGTVCDDSWGIKDADVVCRQLQCGRALSTHTPAWFGPGTGSIWLNEVECEGNETSLWNCRFQLCEEGECGHQEDVGVVCSEFKEIRLTEGCEGNLEVFYNGTWGNVCQNQMDDETVNMVCRELNCGTGGSLINTEARVKSAPNWLDYLKCRKHDSNLWQCPSSPWGQNRCDNSVHVAHITCTDNGKSLGSKKNCSSFPSQKHCPKHWSLRLSGGKGSCSGRLEVYHNATWGSVCDDQWNISNAQVVCRQLGCGSVLSADRFGPGEGTVWLNRVKCRGDEIHLWDCHHSLKKHTDCSHAGVTCADVSASTTSTTKSTTISTTTARRTSPRTSPVAPSTPPLVLFVLGTLLFLALVLLVVLFYQNRVLRRVVSKRRRKTQPEAVYEEINHRYITRRITSSTQRDEDEDDDDDVISEEQDVGETGKCDEVEEKSQKNRDHVTETRHQRPFLRKLHFNFYKDKK</sequence>
<feature type="disulfide bond" evidence="7">
    <location>
        <begin position="1083"/>
        <end position="1093"/>
    </location>
</feature>
<feature type="domain" description="SRCR" evidence="10">
    <location>
        <begin position="1017"/>
        <end position="1111"/>
    </location>
</feature>
<dbReference type="Pfam" id="PF00530">
    <property type="entry name" value="SRCR"/>
    <property type="match status" value="8"/>
</dbReference>
<feature type="disulfide bond" evidence="7">
    <location>
        <begin position="289"/>
        <end position="299"/>
    </location>
</feature>
<feature type="disulfide bond" evidence="7">
    <location>
        <begin position="172"/>
        <end position="182"/>
    </location>
</feature>
<feature type="domain" description="SRCR" evidence="10">
    <location>
        <begin position="788"/>
        <end position="888"/>
    </location>
</feature>
<feature type="domain" description="SRCR" evidence="10">
    <location>
        <begin position="893"/>
        <end position="990"/>
    </location>
</feature>
<keyword evidence="9" id="KW-0472">Membrane</keyword>
<accession>A0A8T0AP92</accession>
<feature type="compositionally biased region" description="Basic residues" evidence="8">
    <location>
        <begin position="569"/>
        <end position="578"/>
    </location>
</feature>
<dbReference type="FunFam" id="3.10.250.10:FF:000004">
    <property type="entry name" value="Scavenger receptor cysteine-rich type 1 protein M130"/>
    <property type="match status" value="2"/>
</dbReference>
<dbReference type="GO" id="GO:0016020">
    <property type="term" value="C:membrane"/>
    <property type="evidence" value="ECO:0007669"/>
    <property type="project" value="InterPro"/>
</dbReference>
<evidence type="ECO:0000256" key="3">
    <source>
        <dbReference type="ARBA" id="ARBA00022729"/>
    </source>
</evidence>
<feature type="domain" description="SRCR" evidence="10">
    <location>
        <begin position="223"/>
        <end position="317"/>
    </location>
</feature>
<protein>
    <recommendedName>
        <fullName evidence="10">SRCR domain-containing protein</fullName>
    </recommendedName>
</protein>
<name>A0A8T0AP92_SILME</name>
<keyword evidence="3" id="KW-0732">Signal</keyword>
<comment type="subcellular location">
    <subcellularLocation>
        <location evidence="1">Secreted</location>
    </subcellularLocation>
</comment>
<dbReference type="PRINTS" id="PR00258">
    <property type="entry name" value="SPERACTRCPTR"/>
</dbReference>
<evidence type="ECO:0000256" key="2">
    <source>
        <dbReference type="ARBA" id="ARBA00022525"/>
    </source>
</evidence>
<feature type="disulfide bond" evidence="7">
    <location>
        <begin position="754"/>
        <end position="764"/>
    </location>
</feature>
<proteinExistence type="predicted"/>
<feature type="domain" description="SRCR" evidence="10">
    <location>
        <begin position="687"/>
        <end position="783"/>
    </location>
</feature>
<dbReference type="PANTHER" id="PTHR19331:SF468">
    <property type="entry name" value="SCAVENGER RECEPTOR CYSTEINE-RICH TYPE 1 PROTEIN M160"/>
    <property type="match status" value="1"/>
</dbReference>
<dbReference type="AlphaFoldDB" id="A0A8T0AP92"/>
<dbReference type="Proteomes" id="UP000606274">
    <property type="component" value="Unassembled WGS sequence"/>
</dbReference>
<dbReference type="Gene3D" id="3.10.250.10">
    <property type="entry name" value="SRCR-like domain"/>
    <property type="match status" value="8"/>
</dbReference>
<comment type="caution">
    <text evidence="7">Lacks conserved residue(s) required for the propagation of feature annotation.</text>
</comment>
<keyword evidence="4" id="KW-0677">Repeat</keyword>
<dbReference type="FunFam" id="3.10.250.10:FF:000009">
    <property type="entry name" value="WC1"/>
    <property type="match status" value="4"/>
</dbReference>
<feature type="disulfide bond" evidence="7">
    <location>
        <begin position="857"/>
        <end position="867"/>
    </location>
</feature>
<evidence type="ECO:0000313" key="11">
    <source>
        <dbReference type="EMBL" id="KAF7693745.1"/>
    </source>
</evidence>
<feature type="disulfide bond" evidence="7">
    <location>
        <begin position="813"/>
        <end position="877"/>
    </location>
</feature>